<feature type="region of interest" description="Disordered" evidence="1">
    <location>
        <begin position="316"/>
        <end position="343"/>
    </location>
</feature>
<feature type="compositionally biased region" description="Low complexity" evidence="1">
    <location>
        <begin position="330"/>
        <end position="339"/>
    </location>
</feature>
<feature type="compositionally biased region" description="Polar residues" evidence="1">
    <location>
        <begin position="395"/>
        <end position="406"/>
    </location>
</feature>
<feature type="transmembrane region" description="Helical" evidence="2">
    <location>
        <begin position="42"/>
        <end position="62"/>
    </location>
</feature>
<keyword evidence="2" id="KW-1133">Transmembrane helix</keyword>
<keyword evidence="2" id="KW-0812">Transmembrane</keyword>
<dbReference type="AlphaFoldDB" id="A0AAN5CED6"/>
<dbReference type="Proteomes" id="UP001328107">
    <property type="component" value="Unassembled WGS sequence"/>
</dbReference>
<feature type="transmembrane region" description="Helical" evidence="2">
    <location>
        <begin position="130"/>
        <end position="153"/>
    </location>
</feature>
<protein>
    <recommendedName>
        <fullName evidence="5">Transmembrane protein</fullName>
    </recommendedName>
</protein>
<evidence type="ECO:0000313" key="3">
    <source>
        <dbReference type="EMBL" id="GMR39799.1"/>
    </source>
</evidence>
<feature type="region of interest" description="Disordered" evidence="1">
    <location>
        <begin position="359"/>
        <end position="406"/>
    </location>
</feature>
<feature type="transmembrane region" description="Helical" evidence="2">
    <location>
        <begin position="285"/>
        <end position="302"/>
    </location>
</feature>
<feature type="transmembrane region" description="Helical" evidence="2">
    <location>
        <begin position="174"/>
        <end position="193"/>
    </location>
</feature>
<feature type="transmembrane region" description="Helical" evidence="2">
    <location>
        <begin position="102"/>
        <end position="124"/>
    </location>
</feature>
<name>A0AAN5CED6_9BILA</name>
<keyword evidence="4" id="KW-1185">Reference proteome</keyword>
<feature type="transmembrane region" description="Helical" evidence="2">
    <location>
        <begin position="68"/>
        <end position="90"/>
    </location>
</feature>
<comment type="caution">
    <text evidence="3">The sequence shown here is derived from an EMBL/GenBank/DDBJ whole genome shotgun (WGS) entry which is preliminary data.</text>
</comment>
<evidence type="ECO:0000256" key="2">
    <source>
        <dbReference type="SAM" id="Phobius"/>
    </source>
</evidence>
<reference evidence="4" key="1">
    <citation type="submission" date="2022-10" db="EMBL/GenBank/DDBJ databases">
        <title>Genome assembly of Pristionchus species.</title>
        <authorList>
            <person name="Yoshida K."/>
            <person name="Sommer R.J."/>
        </authorList>
    </citation>
    <scope>NUCLEOTIDE SEQUENCE [LARGE SCALE GENOMIC DNA]</scope>
    <source>
        <strain evidence="4">RS5460</strain>
    </source>
</reference>
<keyword evidence="2" id="KW-0472">Membrane</keyword>
<gene>
    <name evidence="3" type="ORF">PMAYCL1PPCAC_09994</name>
</gene>
<feature type="transmembrane region" description="Helical" evidence="2">
    <location>
        <begin position="199"/>
        <end position="215"/>
    </location>
</feature>
<feature type="transmembrane region" description="Helical" evidence="2">
    <location>
        <begin position="227"/>
        <end position="248"/>
    </location>
</feature>
<evidence type="ECO:0000256" key="1">
    <source>
        <dbReference type="SAM" id="MobiDB-lite"/>
    </source>
</evidence>
<dbReference type="EMBL" id="BTRK01000003">
    <property type="protein sequence ID" value="GMR39799.1"/>
    <property type="molecule type" value="Genomic_DNA"/>
</dbReference>
<accession>A0AAN5CED6</accession>
<evidence type="ECO:0000313" key="4">
    <source>
        <dbReference type="Proteomes" id="UP001328107"/>
    </source>
</evidence>
<sequence>MFSYAAMVHRSNYGSDRYYGRYSRPAPSNYRTPTNYSQKKRILIVSTFHITSILAASLRVFISLPYRLVLLLPAAILFFYDMTASFCRLIDANQCGKGSLKWFISMSIAIFLVGISIAAVAFALEFQDMKYSIGGFGLTTAGGLMFNVCFVVHRWKKALHERRTKRKPCIREDVLFVTVVALLSSVFLCVDYCRPLSCIPITICFLFFYFYKAYADELRREQKATNCFGTFICIIFQLIIIMVTLRAATGVNVFIPKSGIGPLAMESPEFWSGLTPKWRKNLPELAPFAAMYCVLYFVYYCMDFLVNMDNYSNGEPNVPEQRVVEERRTATSTSKATATSRDKGHVPIRAIPLNFARRPKSMTTRTAQTSSSRPVMVHSTQASFESISETEESIDNPTHVSLMQPD</sequence>
<organism evidence="3 4">
    <name type="scientific">Pristionchus mayeri</name>
    <dbReference type="NCBI Taxonomy" id="1317129"/>
    <lineage>
        <taxon>Eukaryota</taxon>
        <taxon>Metazoa</taxon>
        <taxon>Ecdysozoa</taxon>
        <taxon>Nematoda</taxon>
        <taxon>Chromadorea</taxon>
        <taxon>Rhabditida</taxon>
        <taxon>Rhabditina</taxon>
        <taxon>Diplogasteromorpha</taxon>
        <taxon>Diplogasteroidea</taxon>
        <taxon>Neodiplogasteridae</taxon>
        <taxon>Pristionchus</taxon>
    </lineage>
</organism>
<evidence type="ECO:0008006" key="5">
    <source>
        <dbReference type="Google" id="ProtNLM"/>
    </source>
</evidence>
<proteinExistence type="predicted"/>
<feature type="compositionally biased region" description="Polar residues" evidence="1">
    <location>
        <begin position="361"/>
        <end position="382"/>
    </location>
</feature>